<sequence>MARPAAVSPEQIRATVLAMLAEAGDAESTAPATPANAVTRERFRHAVSVRRLRARLGAGDPAMLSRALNDLEAELVQTGLAEVAVPGLPDAIAEQMRALWAAAVSVQLDDVVRLKAEARDAMAAAQGARHDADLRVELLRVELADLRTQLSARDTELATARTECRVAMTTLAEREQTAAALRQSAAEAIQALDEARAGHAAALAAVHARYEGLSKRLLQETEHQRHALAAERERLTAALTDAQTRIAALEGLRERLLEELASGRDAHRQAATEAAALATVVAEQRHALQALQTARTTELMQPAAQPRPARRQPARNVSPGHAAAVAATPRPRSRSSRSRKSPSS</sequence>
<evidence type="ECO:0000313" key="1">
    <source>
        <dbReference type="EMBL" id="MEX3932171.1"/>
    </source>
</evidence>
<gene>
    <name evidence="1" type="ORF">AB4Y32_10230</name>
</gene>
<organism evidence="1 2">
    <name type="scientific">Paraburkholderia phymatum</name>
    <dbReference type="NCBI Taxonomy" id="148447"/>
    <lineage>
        <taxon>Bacteria</taxon>
        <taxon>Pseudomonadati</taxon>
        <taxon>Pseudomonadota</taxon>
        <taxon>Betaproteobacteria</taxon>
        <taxon>Burkholderiales</taxon>
        <taxon>Burkholderiaceae</taxon>
        <taxon>Paraburkholderia</taxon>
    </lineage>
</organism>
<protein>
    <submittedName>
        <fullName evidence="1">DNA-binding protein</fullName>
    </submittedName>
</protein>
<comment type="caution">
    <text evidence="1">The sequence shown here is derived from an EMBL/GenBank/DDBJ whole genome shotgun (WGS) entry which is preliminary data.</text>
</comment>
<keyword evidence="1" id="KW-0238">DNA-binding</keyword>
<accession>A0ACC6TXX2</accession>
<proteinExistence type="predicted"/>
<evidence type="ECO:0000313" key="2">
    <source>
        <dbReference type="Proteomes" id="UP001558850"/>
    </source>
</evidence>
<name>A0ACC6TXX2_9BURK</name>
<dbReference type="EMBL" id="JBFRCH010000004">
    <property type="protein sequence ID" value="MEX3932171.1"/>
    <property type="molecule type" value="Genomic_DNA"/>
</dbReference>
<reference evidence="1" key="1">
    <citation type="submission" date="2024-07" db="EMBL/GenBank/DDBJ databases">
        <title>A survey of Mimosa microsymbionts across Brazilian biomes reveals a high diversity of Paraburkholderia nodulating endemic species, but also that Cupriavidus is common as a symbiont of widespread species.</title>
        <authorList>
            <person name="Rouws L."/>
            <person name="Barauna A."/>
            <person name="Beukes C."/>
            <person name="Rouws J.R.C."/>
            <person name="De Faria S.M."/>
            <person name="Gross E."/>
            <person name="Bueno Dos Reis Junior F."/>
            <person name="Simon M.F."/>
            <person name="Maluk M."/>
            <person name="Odee D.W."/>
            <person name="Kenicer G."/>
            <person name="Young J.P.W."/>
            <person name="Reis V.M."/>
            <person name="Zilli J."/>
            <person name="James E.K."/>
        </authorList>
    </citation>
    <scope>NUCLEOTIDE SEQUENCE</scope>
    <source>
        <strain evidence="1">EG181B</strain>
    </source>
</reference>
<keyword evidence="2" id="KW-1185">Reference proteome</keyword>
<dbReference type="Proteomes" id="UP001558850">
    <property type="component" value="Unassembled WGS sequence"/>
</dbReference>